<dbReference type="Pfam" id="PF00174">
    <property type="entry name" value="Oxidored_molyb"/>
    <property type="match status" value="1"/>
</dbReference>
<dbReference type="InterPro" id="IPR036400">
    <property type="entry name" value="Cyt_B5-like_heme/steroid_sf"/>
</dbReference>
<dbReference type="Pfam" id="PF00173">
    <property type="entry name" value="Cyt-b5"/>
    <property type="match status" value="1"/>
</dbReference>
<dbReference type="GO" id="GO:0020037">
    <property type="term" value="F:heme binding"/>
    <property type="evidence" value="ECO:0007669"/>
    <property type="project" value="InterPro"/>
</dbReference>
<dbReference type="Gene3D" id="3.10.120.10">
    <property type="entry name" value="Cytochrome b5-like heme/steroid binding domain"/>
    <property type="match status" value="1"/>
</dbReference>
<evidence type="ECO:0000256" key="4">
    <source>
        <dbReference type="ARBA" id="ARBA00004678"/>
    </source>
</evidence>
<dbReference type="PRINTS" id="PR00363">
    <property type="entry name" value="CYTOCHROMEB5"/>
</dbReference>
<dbReference type="InterPro" id="IPR000572">
    <property type="entry name" value="OxRdtase_Mopterin-bd_dom"/>
</dbReference>
<dbReference type="OMA" id="ANSGMEW"/>
<dbReference type="PANTHER" id="PTHR19372">
    <property type="entry name" value="SULFITE REDUCTASE"/>
    <property type="match status" value="1"/>
</dbReference>
<dbReference type="RefSeq" id="XP_016606290.1">
    <property type="nucleotide sequence ID" value="XM_016754850.1"/>
</dbReference>
<comment type="subcellular location">
    <subcellularLocation>
        <location evidence="3">Mitochondrion intermembrane space</location>
    </subcellularLocation>
</comment>
<evidence type="ECO:0000256" key="11">
    <source>
        <dbReference type="ARBA" id="ARBA00022723"/>
    </source>
</evidence>
<protein>
    <recommendedName>
        <fullName evidence="8">Nitrate reductase [NADPH]</fullName>
        <ecNumber evidence="7">1.7.1.3</ecNumber>
        <ecNumber evidence="6">1.8.3.1</ecNumber>
    </recommendedName>
    <alternativeName>
        <fullName evidence="16">Sulfite oxidase</fullName>
    </alternativeName>
</protein>
<organism evidence="18 19">
    <name type="scientific">Spizellomyces punctatus (strain DAOM BR117)</name>
    <dbReference type="NCBI Taxonomy" id="645134"/>
    <lineage>
        <taxon>Eukaryota</taxon>
        <taxon>Fungi</taxon>
        <taxon>Fungi incertae sedis</taxon>
        <taxon>Chytridiomycota</taxon>
        <taxon>Chytridiomycota incertae sedis</taxon>
        <taxon>Chytridiomycetes</taxon>
        <taxon>Spizellomycetales</taxon>
        <taxon>Spizellomycetaceae</taxon>
        <taxon>Spizellomyces</taxon>
    </lineage>
</organism>
<dbReference type="SMART" id="SM01117">
    <property type="entry name" value="Cyt-b5"/>
    <property type="match status" value="1"/>
</dbReference>
<dbReference type="AlphaFoldDB" id="A0A0L0H9M1"/>
<dbReference type="PANTHER" id="PTHR19372:SF7">
    <property type="entry name" value="SULFITE OXIDASE, MITOCHONDRIAL"/>
    <property type="match status" value="1"/>
</dbReference>
<accession>A0A0L0H9M1</accession>
<comment type="catalytic activity">
    <reaction evidence="15">
        <text>nitrite + NADP(+) + H2O = nitrate + NADPH + H(+)</text>
        <dbReference type="Rhea" id="RHEA:19061"/>
        <dbReference type="ChEBI" id="CHEBI:15377"/>
        <dbReference type="ChEBI" id="CHEBI:15378"/>
        <dbReference type="ChEBI" id="CHEBI:16301"/>
        <dbReference type="ChEBI" id="CHEBI:17632"/>
        <dbReference type="ChEBI" id="CHEBI:57783"/>
        <dbReference type="ChEBI" id="CHEBI:58349"/>
        <dbReference type="EC" id="1.7.1.3"/>
    </reaction>
</comment>
<evidence type="ECO:0000256" key="16">
    <source>
        <dbReference type="ARBA" id="ARBA00070338"/>
    </source>
</evidence>
<dbReference type="Gene3D" id="3.90.420.10">
    <property type="entry name" value="Oxidoreductase, molybdopterin-binding domain"/>
    <property type="match status" value="1"/>
</dbReference>
<keyword evidence="10" id="KW-0349">Heme</keyword>
<evidence type="ECO:0000256" key="9">
    <source>
        <dbReference type="ARBA" id="ARBA00022505"/>
    </source>
</evidence>
<evidence type="ECO:0000256" key="6">
    <source>
        <dbReference type="ARBA" id="ARBA00012505"/>
    </source>
</evidence>
<comment type="cofactor">
    <cofactor evidence="2">
        <name>heme b</name>
        <dbReference type="ChEBI" id="CHEBI:60344"/>
    </cofactor>
</comment>
<dbReference type="FunFam" id="3.10.120.10:FF:000007">
    <property type="entry name" value="Sulfite oxidase, mitochondrial"/>
    <property type="match status" value="1"/>
</dbReference>
<dbReference type="GO" id="GO:0030151">
    <property type="term" value="F:molybdenum ion binding"/>
    <property type="evidence" value="ECO:0007669"/>
    <property type="project" value="InterPro"/>
</dbReference>
<evidence type="ECO:0000313" key="19">
    <source>
        <dbReference type="Proteomes" id="UP000053201"/>
    </source>
</evidence>
<dbReference type="Pfam" id="PF03404">
    <property type="entry name" value="Mo-co_dimer"/>
    <property type="match status" value="1"/>
</dbReference>
<keyword evidence="12" id="KW-0560">Oxidoreductase</keyword>
<comment type="pathway">
    <text evidence="4">Sulfur metabolism.</text>
</comment>
<dbReference type="GO" id="GO:0005758">
    <property type="term" value="C:mitochondrial intermembrane space"/>
    <property type="evidence" value="ECO:0007669"/>
    <property type="project" value="UniProtKB-SubCell"/>
</dbReference>
<evidence type="ECO:0000313" key="18">
    <source>
        <dbReference type="EMBL" id="KNC98250.1"/>
    </source>
</evidence>
<dbReference type="PRINTS" id="PR00407">
    <property type="entry name" value="EUMOPTERIN"/>
</dbReference>
<keyword evidence="13" id="KW-0408">Iron</keyword>
<comment type="cofactor">
    <cofactor evidence="1">
        <name>Mo-molybdopterin</name>
        <dbReference type="ChEBI" id="CHEBI:71302"/>
    </cofactor>
</comment>
<dbReference type="GO" id="GO:0043546">
    <property type="term" value="F:molybdopterin cofactor binding"/>
    <property type="evidence" value="ECO:0007669"/>
    <property type="project" value="TreeGrafter"/>
</dbReference>
<evidence type="ECO:0000259" key="17">
    <source>
        <dbReference type="PROSITE" id="PS50255"/>
    </source>
</evidence>
<dbReference type="Proteomes" id="UP000053201">
    <property type="component" value="Unassembled WGS sequence"/>
</dbReference>
<keyword evidence="9" id="KW-0500">Molybdenum</keyword>
<evidence type="ECO:0000256" key="3">
    <source>
        <dbReference type="ARBA" id="ARBA00004569"/>
    </source>
</evidence>
<evidence type="ECO:0000256" key="13">
    <source>
        <dbReference type="ARBA" id="ARBA00023004"/>
    </source>
</evidence>
<dbReference type="eggNOG" id="KOG0535">
    <property type="taxonomic scope" value="Eukaryota"/>
</dbReference>
<gene>
    <name evidence="18" type="ORF">SPPG_06649</name>
</gene>
<reference evidence="18 19" key="1">
    <citation type="submission" date="2009-08" db="EMBL/GenBank/DDBJ databases">
        <title>The Genome Sequence of Spizellomyces punctatus strain DAOM BR117.</title>
        <authorList>
            <consortium name="The Broad Institute Genome Sequencing Platform"/>
            <person name="Russ C."/>
            <person name="Cuomo C."/>
            <person name="Shea T."/>
            <person name="Young S.K."/>
            <person name="Zeng Q."/>
            <person name="Koehrsen M."/>
            <person name="Haas B."/>
            <person name="Borodovsky M."/>
            <person name="Guigo R."/>
            <person name="Alvarado L."/>
            <person name="Berlin A."/>
            <person name="Bochicchio J."/>
            <person name="Borenstein D."/>
            <person name="Chapman S."/>
            <person name="Chen Z."/>
            <person name="Engels R."/>
            <person name="Freedman E."/>
            <person name="Gellesch M."/>
            <person name="Goldberg J."/>
            <person name="Griggs A."/>
            <person name="Gujja S."/>
            <person name="Heiman D."/>
            <person name="Hepburn T."/>
            <person name="Howarth C."/>
            <person name="Jen D."/>
            <person name="Larson L."/>
            <person name="Lewis B."/>
            <person name="Mehta T."/>
            <person name="Park D."/>
            <person name="Pearson M."/>
            <person name="Roberts A."/>
            <person name="Saif S."/>
            <person name="Shenoy N."/>
            <person name="Sisk P."/>
            <person name="Stolte C."/>
            <person name="Sykes S."/>
            <person name="Thomson T."/>
            <person name="Walk T."/>
            <person name="White J."/>
            <person name="Yandava C."/>
            <person name="Burger G."/>
            <person name="Gray M.W."/>
            <person name="Holland P.W.H."/>
            <person name="King N."/>
            <person name="Lang F.B.F."/>
            <person name="Roger A.J."/>
            <person name="Ruiz-Trillo I."/>
            <person name="Lander E."/>
            <person name="Nusbaum C."/>
        </authorList>
    </citation>
    <scope>NUCLEOTIDE SEQUENCE [LARGE SCALE GENOMIC DNA]</scope>
    <source>
        <strain evidence="18 19">DAOM BR117</strain>
    </source>
</reference>
<evidence type="ECO:0000256" key="5">
    <source>
        <dbReference type="ARBA" id="ARBA00004971"/>
    </source>
</evidence>
<dbReference type="VEuPathDB" id="FungiDB:SPPG_06649"/>
<dbReference type="EC" id="1.7.1.3" evidence="7"/>
<evidence type="ECO:0000256" key="8">
    <source>
        <dbReference type="ARBA" id="ARBA00015499"/>
    </source>
</evidence>
<dbReference type="EMBL" id="KQ257461">
    <property type="protein sequence ID" value="KNC98250.1"/>
    <property type="molecule type" value="Genomic_DNA"/>
</dbReference>
<keyword evidence="19" id="KW-1185">Reference proteome</keyword>
<keyword evidence="14" id="KW-0496">Mitochondrion</keyword>
<dbReference type="InterPro" id="IPR018506">
    <property type="entry name" value="Cyt_B5_heme-BS"/>
</dbReference>
<dbReference type="FunFam" id="3.90.420.10:FF:000002">
    <property type="entry name" value="sulfite oxidase, mitochondrial"/>
    <property type="match status" value="1"/>
</dbReference>
<dbReference type="SUPFAM" id="SSF81296">
    <property type="entry name" value="E set domains"/>
    <property type="match status" value="1"/>
</dbReference>
<dbReference type="InterPro" id="IPR036374">
    <property type="entry name" value="OxRdtase_Mopterin-bd_sf"/>
</dbReference>
<evidence type="ECO:0000256" key="15">
    <source>
        <dbReference type="ARBA" id="ARBA00049155"/>
    </source>
</evidence>
<dbReference type="SUPFAM" id="SSF56524">
    <property type="entry name" value="Oxidoreductase molybdopterin-binding domain"/>
    <property type="match status" value="1"/>
</dbReference>
<dbReference type="InterPro" id="IPR008335">
    <property type="entry name" value="Mopterin_OxRdtase_euk"/>
</dbReference>
<dbReference type="GO" id="GO:0006790">
    <property type="term" value="P:sulfur compound metabolic process"/>
    <property type="evidence" value="ECO:0007669"/>
    <property type="project" value="TreeGrafter"/>
</dbReference>
<comment type="pathway">
    <text evidence="5">Energy metabolism; sulfur metabolism.</text>
</comment>
<dbReference type="Gene3D" id="2.60.40.650">
    <property type="match status" value="1"/>
</dbReference>
<dbReference type="GO" id="GO:0050464">
    <property type="term" value="F:nitrate reductase (NADPH) activity"/>
    <property type="evidence" value="ECO:0007669"/>
    <property type="project" value="UniProtKB-EC"/>
</dbReference>
<dbReference type="FunFam" id="2.60.40.650:FF:000002">
    <property type="entry name" value="sulfite oxidase"/>
    <property type="match status" value="1"/>
</dbReference>
<evidence type="ECO:0000256" key="7">
    <source>
        <dbReference type="ARBA" id="ARBA00012673"/>
    </source>
</evidence>
<dbReference type="SUPFAM" id="SSF55856">
    <property type="entry name" value="Cytochrome b5-like heme/steroid binding domain"/>
    <property type="match status" value="1"/>
</dbReference>
<evidence type="ECO:0000256" key="1">
    <source>
        <dbReference type="ARBA" id="ARBA00001924"/>
    </source>
</evidence>
<dbReference type="InParanoid" id="A0A0L0H9M1"/>
<sequence length="570" mass="62600">MLLRYTRRALKCALEGVRRGAGGGGPGVPIKPFSTGPWKNVPGSNAPLFLGIGVASALGVWYAPSLYSDGPLVLRRDMDRMVGFPLVHEPHQVDTDDRNLGRKERRVYTREQVSQHTSKETGIWVIHEQGVYDITEFVAVHPGGDKILMAAGRSIDPFWAVFAIHKTKETRELLEQFRIGDLRDVPGQEVTDDGEALKGLFANEPVRDPALVVRSEFPCNAETPITALDQQTTPNPKFFVRNHLPVPDIKSGAYRLTVDGPSGSLSLSLPDLKEKFEKVSVAVTLQCAGNRRKEMHEVKPVNGLQWEQGAIGTAVWSGVRLRDVLKEMGYAPSEEIKHVQFHGAEGYGASIPIDKAVSATGDVILAYEMNGEDLPVDHGAPLRVVVPGHVAARSVKWVDRISLSDEESESHWQRKDYKGFSPSKNNVSEEDYEKATSIQELPVQSAIVSPAKNEVVDASSSVVPVTGYAVSGGGRGIVRVDVSGDGGRTWTDATLHRPNQSPSASWAWTIWEARVPVPKKGDKMEIVCKAIDESYNSQPEGMQGIWNVRGVLVNAWHKVAIKIHRKETDE</sequence>
<dbReference type="GO" id="GO:0008482">
    <property type="term" value="F:sulfite oxidase activity"/>
    <property type="evidence" value="ECO:0007669"/>
    <property type="project" value="UniProtKB-EC"/>
</dbReference>
<proteinExistence type="predicted"/>
<evidence type="ECO:0000256" key="2">
    <source>
        <dbReference type="ARBA" id="ARBA00001970"/>
    </source>
</evidence>
<dbReference type="PROSITE" id="PS50255">
    <property type="entry name" value="CYTOCHROME_B5_2"/>
    <property type="match status" value="1"/>
</dbReference>
<feature type="domain" description="Cytochrome b5 heme-binding" evidence="17">
    <location>
        <begin position="105"/>
        <end position="183"/>
    </location>
</feature>
<dbReference type="InterPro" id="IPR014756">
    <property type="entry name" value="Ig_E-set"/>
</dbReference>
<dbReference type="STRING" id="645134.A0A0L0H9M1"/>
<dbReference type="OrthoDB" id="10051395at2759"/>
<name>A0A0L0H9M1_SPIPD</name>
<keyword evidence="11" id="KW-0479">Metal-binding</keyword>
<dbReference type="eggNOG" id="KOG4576">
    <property type="taxonomic scope" value="Eukaryota"/>
</dbReference>
<dbReference type="InterPro" id="IPR001199">
    <property type="entry name" value="Cyt_B5-like_heme/steroid-bd"/>
</dbReference>
<evidence type="ECO:0000256" key="12">
    <source>
        <dbReference type="ARBA" id="ARBA00023002"/>
    </source>
</evidence>
<dbReference type="InterPro" id="IPR005066">
    <property type="entry name" value="MoCF_OxRdtse_dimer"/>
</dbReference>
<evidence type="ECO:0000256" key="10">
    <source>
        <dbReference type="ARBA" id="ARBA00022617"/>
    </source>
</evidence>
<dbReference type="PROSITE" id="PS00191">
    <property type="entry name" value="CYTOCHROME_B5_1"/>
    <property type="match status" value="1"/>
</dbReference>
<dbReference type="EC" id="1.8.3.1" evidence="6"/>
<dbReference type="GeneID" id="27689940"/>
<evidence type="ECO:0000256" key="14">
    <source>
        <dbReference type="ARBA" id="ARBA00023128"/>
    </source>
</evidence>